<comment type="caution">
    <text evidence="2">The sequence shown here is derived from an EMBL/GenBank/DDBJ whole genome shotgun (WGS) entry which is preliminary data.</text>
</comment>
<evidence type="ECO:0000256" key="1">
    <source>
        <dbReference type="SAM" id="MobiDB-lite"/>
    </source>
</evidence>
<keyword evidence="3" id="KW-1185">Reference proteome</keyword>
<gene>
    <name evidence="2" type="ORF">TrLO_g1540</name>
</gene>
<proteinExistence type="predicted"/>
<dbReference type="Proteomes" id="UP001165122">
    <property type="component" value="Unassembled WGS sequence"/>
</dbReference>
<feature type="region of interest" description="Disordered" evidence="1">
    <location>
        <begin position="59"/>
        <end position="119"/>
    </location>
</feature>
<name>A0A9W7FTS5_9STRA</name>
<dbReference type="AlphaFoldDB" id="A0A9W7FTS5"/>
<feature type="compositionally biased region" description="Acidic residues" evidence="1">
    <location>
        <begin position="61"/>
        <end position="80"/>
    </location>
</feature>
<sequence length="198" mass="22087">MTTLKRENMLDEDEERCGQCEKAREEKMVLEEVLSLVLAGMKETNAELRETKMEVVALMEGWDDNDDGGGEEEGIEDEVVDVPAASAPTEPRDRSSGKKRKAAAQVEEQPQNVKKVKSALPKGKKVGGGFVWTADENAALLEFVDEYGLDFDRIKTEAGARLGGRKAKAIENQFRKHHPDRFEVLRKLNPLKRGTGFV</sequence>
<evidence type="ECO:0008006" key="4">
    <source>
        <dbReference type="Google" id="ProtNLM"/>
    </source>
</evidence>
<organism evidence="2 3">
    <name type="scientific">Triparma laevis f. longispina</name>
    <dbReference type="NCBI Taxonomy" id="1714387"/>
    <lineage>
        <taxon>Eukaryota</taxon>
        <taxon>Sar</taxon>
        <taxon>Stramenopiles</taxon>
        <taxon>Ochrophyta</taxon>
        <taxon>Bolidophyceae</taxon>
        <taxon>Parmales</taxon>
        <taxon>Triparmaceae</taxon>
        <taxon>Triparma</taxon>
    </lineage>
</organism>
<dbReference type="EMBL" id="BRXW01000320">
    <property type="protein sequence ID" value="GMI18118.1"/>
    <property type="molecule type" value="Genomic_DNA"/>
</dbReference>
<evidence type="ECO:0000313" key="2">
    <source>
        <dbReference type="EMBL" id="GMI18118.1"/>
    </source>
</evidence>
<accession>A0A9W7FTS5</accession>
<reference evidence="3" key="1">
    <citation type="journal article" date="2023" name="Commun. Biol.">
        <title>Genome analysis of Parmales, the sister group of diatoms, reveals the evolutionary specialization of diatoms from phago-mixotrophs to photoautotrophs.</title>
        <authorList>
            <person name="Ban H."/>
            <person name="Sato S."/>
            <person name="Yoshikawa S."/>
            <person name="Yamada K."/>
            <person name="Nakamura Y."/>
            <person name="Ichinomiya M."/>
            <person name="Sato N."/>
            <person name="Blanc-Mathieu R."/>
            <person name="Endo H."/>
            <person name="Kuwata A."/>
            <person name="Ogata H."/>
        </authorList>
    </citation>
    <scope>NUCLEOTIDE SEQUENCE [LARGE SCALE GENOMIC DNA]</scope>
    <source>
        <strain evidence="3">NIES 3700</strain>
    </source>
</reference>
<protein>
    <recommendedName>
        <fullName evidence="4">Myb-like domain-containing protein</fullName>
    </recommendedName>
</protein>
<dbReference type="CDD" id="cd00167">
    <property type="entry name" value="SANT"/>
    <property type="match status" value="1"/>
</dbReference>
<evidence type="ECO:0000313" key="3">
    <source>
        <dbReference type="Proteomes" id="UP001165122"/>
    </source>
</evidence>
<dbReference type="InterPro" id="IPR001005">
    <property type="entry name" value="SANT/Myb"/>
</dbReference>